<feature type="region of interest" description="Disordered" evidence="1">
    <location>
        <begin position="53"/>
        <end position="138"/>
    </location>
</feature>
<dbReference type="Proteomes" id="UP000649328">
    <property type="component" value="Unassembled WGS sequence"/>
</dbReference>
<gene>
    <name evidence="2" type="ORF">HF325_003153</name>
</gene>
<name>A0A8H7LBV7_9ASCO</name>
<dbReference type="EMBL" id="JACBPP010000004">
    <property type="protein sequence ID" value="KAF8002188.1"/>
    <property type="molecule type" value="Genomic_DNA"/>
</dbReference>
<protein>
    <submittedName>
        <fullName evidence="2">Uncharacterized protein</fullName>
    </submittedName>
</protein>
<sequence>MNVLNMPRAKSGGESQLRMERFDVLGSNDLYEKCKTAQEQINSLVSRLEDDMQNRSSNHRNREALHPLRRLSNIAGSRERMQIRRDVNRGGEGFGYSSDEEYISQDPAGSMGQDQRDTNLEEEEPMAEDDEFEEYWIR</sequence>
<evidence type="ECO:0000313" key="3">
    <source>
        <dbReference type="Proteomes" id="UP000649328"/>
    </source>
</evidence>
<comment type="caution">
    <text evidence="2">The sequence shown here is derived from an EMBL/GenBank/DDBJ whole genome shotgun (WGS) entry which is preliminary data.</text>
</comment>
<feature type="compositionally biased region" description="Basic and acidic residues" evidence="1">
    <location>
        <begin position="77"/>
        <end position="89"/>
    </location>
</feature>
<dbReference type="AlphaFoldDB" id="A0A8H7LBV7"/>
<proteinExistence type="predicted"/>
<accession>A0A8H7LBV7</accession>
<evidence type="ECO:0000313" key="2">
    <source>
        <dbReference type="EMBL" id="KAF8002188.1"/>
    </source>
</evidence>
<evidence type="ECO:0000256" key="1">
    <source>
        <dbReference type="SAM" id="MobiDB-lite"/>
    </source>
</evidence>
<reference evidence="2" key="1">
    <citation type="submission" date="2020-10" db="EMBL/GenBank/DDBJ databases">
        <title>The Whole-Genome Sequence of Metschnikowia persimmonesis, a Novel Endophytic Yeast Species Isolated from Medicinal Plant Diospyros kaki Thumb.</title>
        <authorList>
            <person name="Rahmat E."/>
            <person name="Kang Y."/>
        </authorList>
    </citation>
    <scope>NUCLEOTIDE SEQUENCE</scope>
    <source>
        <strain evidence="2">KIOM G15050</strain>
    </source>
</reference>
<feature type="compositionally biased region" description="Acidic residues" evidence="1">
    <location>
        <begin position="120"/>
        <end position="138"/>
    </location>
</feature>
<organism evidence="2 3">
    <name type="scientific">Metschnikowia pulcherrima</name>
    <dbReference type="NCBI Taxonomy" id="27326"/>
    <lineage>
        <taxon>Eukaryota</taxon>
        <taxon>Fungi</taxon>
        <taxon>Dikarya</taxon>
        <taxon>Ascomycota</taxon>
        <taxon>Saccharomycotina</taxon>
        <taxon>Pichiomycetes</taxon>
        <taxon>Metschnikowiaceae</taxon>
        <taxon>Metschnikowia</taxon>
    </lineage>
</organism>
<keyword evidence="3" id="KW-1185">Reference proteome</keyword>